<dbReference type="Proteomes" id="UP000178427">
    <property type="component" value="Unassembled WGS sequence"/>
</dbReference>
<proteinExistence type="predicted"/>
<gene>
    <name evidence="1" type="ORF">A3A40_03380</name>
</gene>
<protein>
    <submittedName>
        <fullName evidence="1">Uncharacterized protein</fullName>
    </submittedName>
</protein>
<evidence type="ECO:0000313" key="2">
    <source>
        <dbReference type="Proteomes" id="UP000178427"/>
    </source>
</evidence>
<dbReference type="AlphaFoldDB" id="A0A1F6EJ66"/>
<dbReference type="STRING" id="1798513.A3A40_03380"/>
<reference evidence="1 2" key="1">
    <citation type="journal article" date="2016" name="Nat. Commun.">
        <title>Thousands of microbial genomes shed light on interconnected biogeochemical processes in an aquifer system.</title>
        <authorList>
            <person name="Anantharaman K."/>
            <person name="Brown C.T."/>
            <person name="Hug L.A."/>
            <person name="Sharon I."/>
            <person name="Castelle C.J."/>
            <person name="Probst A.J."/>
            <person name="Thomas B.C."/>
            <person name="Singh A."/>
            <person name="Wilkins M.J."/>
            <person name="Karaoz U."/>
            <person name="Brodie E.L."/>
            <person name="Williams K.H."/>
            <person name="Hubbard S.S."/>
            <person name="Banfield J.F."/>
        </authorList>
    </citation>
    <scope>NUCLEOTIDE SEQUENCE [LARGE SCALE GENOMIC DNA]</scope>
</reference>
<organism evidence="1 2">
    <name type="scientific">Candidatus Kaiserbacteria bacterium RIFCSPLOWO2_01_FULL_54_20</name>
    <dbReference type="NCBI Taxonomy" id="1798513"/>
    <lineage>
        <taxon>Bacteria</taxon>
        <taxon>Candidatus Kaiseribacteriota</taxon>
    </lineage>
</organism>
<accession>A0A1F6EJ66</accession>
<sequence length="85" mass="9703">MSMHAPCNSPCPYTLDQEKPPGLYPVLESAFWQHRRNLLVALWNGLSTANMALYELWLSENSHFPENIANIAKAFEEKQAEKKQG</sequence>
<comment type="caution">
    <text evidence="1">The sequence shown here is derived from an EMBL/GenBank/DDBJ whole genome shotgun (WGS) entry which is preliminary data.</text>
</comment>
<dbReference type="EMBL" id="MFMA01000046">
    <property type="protein sequence ID" value="OGG73678.1"/>
    <property type="molecule type" value="Genomic_DNA"/>
</dbReference>
<name>A0A1F6EJ66_9BACT</name>
<evidence type="ECO:0000313" key="1">
    <source>
        <dbReference type="EMBL" id="OGG73678.1"/>
    </source>
</evidence>